<dbReference type="Proteomes" id="UP000782312">
    <property type="component" value="Unassembled WGS sequence"/>
</dbReference>
<sequence>MPPSDKQALESCCPYREDSEEEGILCFDPWLDEYAKPPENIIEGWCKGDHLHCPVYTGFQRSVALRTGGQLP</sequence>
<protein>
    <submittedName>
        <fullName evidence="1">Uncharacterized protein</fullName>
    </submittedName>
</protein>
<accession>A0A932I3X0</accession>
<dbReference type="EMBL" id="JACPUR010000035">
    <property type="protein sequence ID" value="MBI3128734.1"/>
    <property type="molecule type" value="Genomic_DNA"/>
</dbReference>
<reference evidence="1" key="1">
    <citation type="submission" date="2020-07" db="EMBL/GenBank/DDBJ databases">
        <title>Huge and variable diversity of episymbiotic CPR bacteria and DPANN archaea in groundwater ecosystems.</title>
        <authorList>
            <person name="He C.Y."/>
            <person name="Keren R."/>
            <person name="Whittaker M."/>
            <person name="Farag I.F."/>
            <person name="Doudna J."/>
            <person name="Cate J.H.D."/>
            <person name="Banfield J.F."/>
        </authorList>
    </citation>
    <scope>NUCLEOTIDE SEQUENCE</scope>
    <source>
        <strain evidence="1">NC_groundwater_763_Ag_S-0.2um_68_21</strain>
    </source>
</reference>
<organism evidence="1 2">
    <name type="scientific">Tectimicrobiota bacterium</name>
    <dbReference type="NCBI Taxonomy" id="2528274"/>
    <lineage>
        <taxon>Bacteria</taxon>
        <taxon>Pseudomonadati</taxon>
        <taxon>Nitrospinota/Tectimicrobiota group</taxon>
        <taxon>Candidatus Tectimicrobiota</taxon>
    </lineage>
</organism>
<dbReference type="AlphaFoldDB" id="A0A932I3X0"/>
<proteinExistence type="predicted"/>
<name>A0A932I3X0_UNCTE</name>
<comment type="caution">
    <text evidence="1">The sequence shown here is derived from an EMBL/GenBank/DDBJ whole genome shotgun (WGS) entry which is preliminary data.</text>
</comment>
<evidence type="ECO:0000313" key="1">
    <source>
        <dbReference type="EMBL" id="MBI3128734.1"/>
    </source>
</evidence>
<gene>
    <name evidence="1" type="ORF">HYZ11_14110</name>
</gene>
<evidence type="ECO:0000313" key="2">
    <source>
        <dbReference type="Proteomes" id="UP000782312"/>
    </source>
</evidence>